<dbReference type="Proteomes" id="UP000462362">
    <property type="component" value="Unassembled WGS sequence"/>
</dbReference>
<dbReference type="InterPro" id="IPR037021">
    <property type="entry name" value="RnfH_sf"/>
</dbReference>
<dbReference type="PANTHER" id="PTHR37483">
    <property type="entry name" value="UPF0125 PROTEIN RATB"/>
    <property type="match status" value="1"/>
</dbReference>
<dbReference type="Pfam" id="PF03658">
    <property type="entry name" value="Ub-RnfH"/>
    <property type="match status" value="1"/>
</dbReference>
<dbReference type="Gene3D" id="3.10.20.280">
    <property type="entry name" value="RnfH-like"/>
    <property type="match status" value="1"/>
</dbReference>
<dbReference type="SUPFAM" id="SSF54285">
    <property type="entry name" value="MoaD/ThiS"/>
    <property type="match status" value="1"/>
</dbReference>
<comment type="caution">
    <text evidence="3">The sequence shown here is derived from an EMBL/GenBank/DDBJ whole genome shotgun (WGS) entry which is preliminary data.</text>
</comment>
<dbReference type="InterPro" id="IPR005346">
    <property type="entry name" value="RnfH"/>
</dbReference>
<proteinExistence type="inferred from homology"/>
<accession>A0A6I3S7D2</accession>
<dbReference type="HAMAP" id="MF_00460">
    <property type="entry name" value="UPF0125_RnfH"/>
    <property type="match status" value="1"/>
</dbReference>
<evidence type="ECO:0000313" key="4">
    <source>
        <dbReference type="Proteomes" id="UP000462362"/>
    </source>
</evidence>
<evidence type="ECO:0000256" key="2">
    <source>
        <dbReference type="HAMAP-Rule" id="MF_00460"/>
    </source>
</evidence>
<sequence>MLLSAVKQTPSGLLKKVLELPEGSTVGDALRALGWQKNEEIGLSIYGRRCKEEDLLKDGDRIELTEPLRIDPKEARRLRALNKPLLATRGRKHAK</sequence>
<protein>
    <recommendedName>
        <fullName evidence="2">UPF0125 protein GMD42_04760</fullName>
    </recommendedName>
</protein>
<reference evidence="3 4" key="1">
    <citation type="journal article" date="2019" name="Nat. Med.">
        <title>A library of human gut bacterial isolates paired with longitudinal multiomics data enables mechanistic microbiome research.</title>
        <authorList>
            <person name="Poyet M."/>
            <person name="Groussin M."/>
            <person name="Gibbons S.M."/>
            <person name="Avila-Pacheco J."/>
            <person name="Jiang X."/>
            <person name="Kearney S.M."/>
            <person name="Perrotta A.R."/>
            <person name="Berdy B."/>
            <person name="Zhao S."/>
            <person name="Lieberman T.D."/>
            <person name="Swanson P.K."/>
            <person name="Smith M."/>
            <person name="Roesemann S."/>
            <person name="Alexander J.E."/>
            <person name="Rich S.A."/>
            <person name="Livny J."/>
            <person name="Vlamakis H."/>
            <person name="Clish C."/>
            <person name="Bullock K."/>
            <person name="Deik A."/>
            <person name="Scott J."/>
            <person name="Pierce K.A."/>
            <person name="Xavier R.J."/>
            <person name="Alm E.J."/>
        </authorList>
    </citation>
    <scope>NUCLEOTIDE SEQUENCE [LARGE SCALE GENOMIC DNA]</scope>
    <source>
        <strain evidence="3 4">BIOML-A2</strain>
    </source>
</reference>
<dbReference type="RefSeq" id="WP_155165607.1">
    <property type="nucleotide sequence ID" value="NZ_DBFMZO010000166.1"/>
</dbReference>
<evidence type="ECO:0000313" key="3">
    <source>
        <dbReference type="EMBL" id="MTU42939.1"/>
    </source>
</evidence>
<dbReference type="AlphaFoldDB" id="A0A6I3S7D2"/>
<dbReference type="InterPro" id="IPR016155">
    <property type="entry name" value="Mopterin_synth/thiamin_S_b"/>
</dbReference>
<evidence type="ECO:0000256" key="1">
    <source>
        <dbReference type="ARBA" id="ARBA00010645"/>
    </source>
</evidence>
<organism evidence="3 4">
    <name type="scientific">Parasutterella excrementihominis</name>
    <dbReference type="NCBI Taxonomy" id="487175"/>
    <lineage>
        <taxon>Bacteria</taxon>
        <taxon>Pseudomonadati</taxon>
        <taxon>Pseudomonadota</taxon>
        <taxon>Betaproteobacteria</taxon>
        <taxon>Burkholderiales</taxon>
        <taxon>Sutterellaceae</taxon>
        <taxon>Parasutterella</taxon>
    </lineage>
</organism>
<comment type="similarity">
    <text evidence="1 2">Belongs to the UPF0125 (RnfH) family.</text>
</comment>
<dbReference type="PANTHER" id="PTHR37483:SF1">
    <property type="entry name" value="UPF0125 PROTEIN RATB"/>
    <property type="match status" value="1"/>
</dbReference>
<name>A0A6I3S7D2_9BURK</name>
<gene>
    <name evidence="3" type="ORF">GMD42_04760</name>
</gene>
<dbReference type="EMBL" id="WNCL01000010">
    <property type="protein sequence ID" value="MTU42939.1"/>
    <property type="molecule type" value="Genomic_DNA"/>
</dbReference>